<dbReference type="InterPro" id="IPR020084">
    <property type="entry name" value="NUDIX_hydrolase_CS"/>
</dbReference>
<comment type="similarity">
    <text evidence="1 3">Belongs to the Nudix hydrolase family.</text>
</comment>
<accession>A0A0A0I7T2</accession>
<evidence type="ECO:0000313" key="6">
    <source>
        <dbReference type="Proteomes" id="UP000030012"/>
    </source>
</evidence>
<proteinExistence type="inferred from homology"/>
<evidence type="ECO:0000313" key="5">
    <source>
        <dbReference type="EMBL" id="KGM96341.1"/>
    </source>
</evidence>
<protein>
    <submittedName>
        <fullName evidence="5">ADP-ribose pyrophosphatase</fullName>
    </submittedName>
</protein>
<dbReference type="PANTHER" id="PTHR43736">
    <property type="entry name" value="ADP-RIBOSE PYROPHOSPHATASE"/>
    <property type="match status" value="1"/>
</dbReference>
<dbReference type="Proteomes" id="UP000030012">
    <property type="component" value="Unassembled WGS sequence"/>
</dbReference>
<organism evidence="5 6">
    <name type="scientific">Clostridium novyi A str. 4552</name>
    <dbReference type="NCBI Taxonomy" id="1444289"/>
    <lineage>
        <taxon>Bacteria</taxon>
        <taxon>Bacillati</taxon>
        <taxon>Bacillota</taxon>
        <taxon>Clostridia</taxon>
        <taxon>Eubacteriales</taxon>
        <taxon>Clostridiaceae</taxon>
        <taxon>Clostridium</taxon>
    </lineage>
</organism>
<dbReference type="CDD" id="cd18874">
    <property type="entry name" value="NUDIX_Hydrolase"/>
    <property type="match status" value="1"/>
</dbReference>
<evidence type="ECO:0000256" key="1">
    <source>
        <dbReference type="ARBA" id="ARBA00005582"/>
    </source>
</evidence>
<dbReference type="GO" id="GO:0016787">
    <property type="term" value="F:hydrolase activity"/>
    <property type="evidence" value="ECO:0007669"/>
    <property type="project" value="UniProtKB-KW"/>
</dbReference>
<evidence type="ECO:0000256" key="3">
    <source>
        <dbReference type="RuleBase" id="RU003476"/>
    </source>
</evidence>
<feature type="domain" description="Nudix hydrolase" evidence="4">
    <location>
        <begin position="4"/>
        <end position="133"/>
    </location>
</feature>
<dbReference type="InterPro" id="IPR000086">
    <property type="entry name" value="NUDIX_hydrolase_dom"/>
</dbReference>
<dbReference type="PROSITE" id="PS00893">
    <property type="entry name" value="NUDIX_BOX"/>
    <property type="match status" value="1"/>
</dbReference>
<dbReference type="Pfam" id="PF00293">
    <property type="entry name" value="NUDIX"/>
    <property type="match status" value="1"/>
</dbReference>
<dbReference type="PRINTS" id="PR00502">
    <property type="entry name" value="NUDIXFAMILY"/>
</dbReference>
<gene>
    <name evidence="5" type="ORF">Z968_06855</name>
</gene>
<dbReference type="EMBL" id="JENJ01000024">
    <property type="protein sequence ID" value="KGM96341.1"/>
    <property type="molecule type" value="Genomic_DNA"/>
</dbReference>
<dbReference type="Gene3D" id="3.90.79.10">
    <property type="entry name" value="Nucleoside Triphosphate Pyrophosphohydrolase"/>
    <property type="match status" value="1"/>
</dbReference>
<dbReference type="InterPro" id="IPR015797">
    <property type="entry name" value="NUDIX_hydrolase-like_dom_sf"/>
</dbReference>
<evidence type="ECO:0000256" key="2">
    <source>
        <dbReference type="ARBA" id="ARBA00022801"/>
    </source>
</evidence>
<dbReference type="SUPFAM" id="SSF55811">
    <property type="entry name" value="Nudix"/>
    <property type="match status" value="1"/>
</dbReference>
<reference evidence="5 6" key="1">
    <citation type="submission" date="2014-01" db="EMBL/GenBank/DDBJ databases">
        <title>Plasmidome dynamics in the species complex Clostridium novyi sensu lato converts strains of independent lineages into distinctly different pathogens.</title>
        <authorList>
            <person name="Skarin H."/>
            <person name="Segerman B."/>
        </authorList>
    </citation>
    <scope>NUCLEOTIDE SEQUENCE [LARGE SCALE GENOMIC DNA]</scope>
    <source>
        <strain evidence="5 6">4552</strain>
    </source>
</reference>
<dbReference type="PANTHER" id="PTHR43736:SF1">
    <property type="entry name" value="DIHYDRONEOPTERIN TRIPHOSPHATE DIPHOSPHATASE"/>
    <property type="match status" value="1"/>
</dbReference>
<name>A0A0A0I7T2_CLONO</name>
<sequence length="147" mass="17125">MSKYPEPTVGAIIFNPHGEILLCKSHKWGNKYVTPGGHIELGEKMEDALKREILEETGLKIYDIKLISLKESIYSDTFHEKKHFIFIDYICKTDSSNVILNAEAEEYEWVNLDKIDKYDLGGFIKELLLQLRNNKESKNSTKVFYNY</sequence>
<dbReference type="OrthoDB" id="9816289at2"/>
<evidence type="ECO:0000259" key="4">
    <source>
        <dbReference type="PROSITE" id="PS51462"/>
    </source>
</evidence>
<keyword evidence="2 3" id="KW-0378">Hydrolase</keyword>
<dbReference type="PROSITE" id="PS51462">
    <property type="entry name" value="NUDIX"/>
    <property type="match status" value="1"/>
</dbReference>
<dbReference type="InterPro" id="IPR020476">
    <property type="entry name" value="Nudix_hydrolase"/>
</dbReference>
<comment type="caution">
    <text evidence="5">The sequence shown here is derived from an EMBL/GenBank/DDBJ whole genome shotgun (WGS) entry which is preliminary data.</text>
</comment>
<dbReference type="AlphaFoldDB" id="A0A0A0I7T2"/>
<dbReference type="RefSeq" id="WP_039255039.1">
    <property type="nucleotide sequence ID" value="NZ_JENJ01000024.1"/>
</dbReference>